<dbReference type="Gene3D" id="3.10.20.90">
    <property type="entry name" value="Phosphatidylinositol 3-kinase Catalytic Subunit, Chain A, domain 1"/>
    <property type="match status" value="1"/>
</dbReference>
<sequence>MDGEPASADPSVTAVNDAPEVTITQVENFVEDSDAADGSLVAKFETFDEDGDPVSVTLSDTVNYRIEGDTVVLTEAGAALVNSGQELPAFSLTPNDGQVDGEPASADPSVTAVNDAPEVTITRWRTLLKTVAQQTAA</sequence>
<dbReference type="Proteomes" id="UP000262832">
    <property type="component" value="Chromosome I"/>
</dbReference>
<evidence type="ECO:0000313" key="1">
    <source>
        <dbReference type="EMBL" id="AXY01015.1"/>
    </source>
</evidence>
<dbReference type="EMBL" id="CP032093">
    <property type="protein sequence ID" value="AXY01015.1"/>
    <property type="molecule type" value="Genomic_DNA"/>
</dbReference>
<evidence type="ECO:0008006" key="3">
    <source>
        <dbReference type="Google" id="ProtNLM"/>
    </source>
</evidence>
<organism evidence="1 2">
    <name type="scientific">Vibrio alfacsensis</name>
    <dbReference type="NCBI Taxonomy" id="1074311"/>
    <lineage>
        <taxon>Bacteria</taxon>
        <taxon>Pseudomonadati</taxon>
        <taxon>Pseudomonadota</taxon>
        <taxon>Gammaproteobacteria</taxon>
        <taxon>Vibrionales</taxon>
        <taxon>Vibrionaceae</taxon>
        <taxon>Vibrio</taxon>
    </lineage>
</organism>
<reference evidence="1 2" key="1">
    <citation type="submission" date="2018-08" db="EMBL/GenBank/DDBJ databases">
        <title>Genomic taxonomy of the Vibrionaceae family.</title>
        <authorList>
            <person name="Gomez-Gil B."/>
            <person name="Tanaka M."/>
            <person name="Sawabe T."/>
            <person name="Enciso-Ibarra K."/>
        </authorList>
    </citation>
    <scope>NUCLEOTIDE SEQUENCE [LARGE SCALE GENOMIC DNA]</scope>
    <source>
        <strain evidence="1 2">CAIM 1831</strain>
    </source>
</reference>
<evidence type="ECO:0000313" key="2">
    <source>
        <dbReference type="Proteomes" id="UP000262832"/>
    </source>
</evidence>
<gene>
    <name evidence="1" type="ORF">D1115_06990</name>
</gene>
<name>A0ABN5PIE4_9VIBR</name>
<proteinExistence type="predicted"/>
<dbReference type="RefSeq" id="WP_128810840.1">
    <property type="nucleotide sequence ID" value="NZ_CP032093.1"/>
</dbReference>
<accession>A0ABN5PIE4</accession>
<protein>
    <recommendedName>
        <fullName evidence="3">RTX toxin</fullName>
    </recommendedName>
</protein>
<keyword evidence="2" id="KW-1185">Reference proteome</keyword>